<evidence type="ECO:0000256" key="1">
    <source>
        <dbReference type="ARBA" id="ARBA00004611"/>
    </source>
</evidence>
<evidence type="ECO:0000256" key="5">
    <source>
        <dbReference type="ARBA" id="ARBA00023054"/>
    </source>
</evidence>
<keyword evidence="7" id="KW-0206">Cytoskeleton</keyword>
<comment type="similarity">
    <text evidence="2">Belongs to the RIB43A family.</text>
</comment>
<comment type="subunit">
    <text evidence="9">Microtubule inner protein component of sperm flagellar doublet microtubules.</text>
</comment>
<name>A0AAD1Y1M5_EUPCR</name>
<keyword evidence="8" id="KW-0966">Cell projection</keyword>
<evidence type="ECO:0000256" key="7">
    <source>
        <dbReference type="ARBA" id="ARBA00023212"/>
    </source>
</evidence>
<evidence type="ECO:0000256" key="3">
    <source>
        <dbReference type="ARBA" id="ARBA00022490"/>
    </source>
</evidence>
<feature type="region of interest" description="Disordered" evidence="10">
    <location>
        <begin position="106"/>
        <end position="129"/>
    </location>
</feature>
<keyword evidence="5" id="KW-0175">Coiled coil</keyword>
<comment type="subcellular location">
    <subcellularLocation>
        <location evidence="1">Cytoplasm</location>
        <location evidence="1">Cytoskeleton</location>
        <location evidence="1">Flagellum axoneme</location>
    </subcellularLocation>
</comment>
<evidence type="ECO:0000313" key="12">
    <source>
        <dbReference type="Proteomes" id="UP001295684"/>
    </source>
</evidence>
<keyword evidence="4" id="KW-0282">Flagellum</keyword>
<evidence type="ECO:0000256" key="9">
    <source>
        <dbReference type="ARBA" id="ARBA00046435"/>
    </source>
</evidence>
<gene>
    <name evidence="11" type="ORF">ECRASSUSDP1_LOCUS24504</name>
</gene>
<evidence type="ECO:0000256" key="4">
    <source>
        <dbReference type="ARBA" id="ARBA00022846"/>
    </source>
</evidence>
<sequence length="129" mass="15785">MRRTKNRVDVDGVDTAGISGLRLFEGEDLSFQERMKWQKERQLEMIKEQLREKKLKEMQDKQEEDEWAEQTDMLTKMRGMLEEENHTKRSDKEREIQEENMRLALIKKQREQEDKNWNETMNATETYRD</sequence>
<evidence type="ECO:0000313" key="11">
    <source>
        <dbReference type="EMBL" id="CAI2383013.1"/>
    </source>
</evidence>
<dbReference type="PANTHER" id="PTHR14517">
    <property type="entry name" value="RIB43A-RELATED"/>
    <property type="match status" value="1"/>
</dbReference>
<feature type="compositionally biased region" description="Basic and acidic residues" evidence="10">
    <location>
        <begin position="108"/>
        <end position="117"/>
    </location>
</feature>
<protein>
    <submittedName>
        <fullName evidence="11">Uncharacterized protein</fullName>
    </submittedName>
</protein>
<dbReference type="InterPro" id="IPR008805">
    <property type="entry name" value="RIB43A"/>
</dbReference>
<reference evidence="11" key="1">
    <citation type="submission" date="2023-07" db="EMBL/GenBank/DDBJ databases">
        <authorList>
            <consortium name="AG Swart"/>
            <person name="Singh M."/>
            <person name="Singh A."/>
            <person name="Seah K."/>
            <person name="Emmerich C."/>
        </authorList>
    </citation>
    <scope>NUCLEOTIDE SEQUENCE</scope>
    <source>
        <strain evidence="11">DP1</strain>
    </source>
</reference>
<dbReference type="PANTHER" id="PTHR14517:SF6">
    <property type="entry name" value="RE41410P"/>
    <property type="match status" value="1"/>
</dbReference>
<dbReference type="Pfam" id="PF05914">
    <property type="entry name" value="RIB43A"/>
    <property type="match status" value="1"/>
</dbReference>
<keyword evidence="3" id="KW-0963">Cytoplasm</keyword>
<organism evidence="11 12">
    <name type="scientific">Euplotes crassus</name>
    <dbReference type="NCBI Taxonomy" id="5936"/>
    <lineage>
        <taxon>Eukaryota</taxon>
        <taxon>Sar</taxon>
        <taxon>Alveolata</taxon>
        <taxon>Ciliophora</taxon>
        <taxon>Intramacronucleata</taxon>
        <taxon>Spirotrichea</taxon>
        <taxon>Hypotrichia</taxon>
        <taxon>Euplotida</taxon>
        <taxon>Euplotidae</taxon>
        <taxon>Moneuplotes</taxon>
    </lineage>
</organism>
<evidence type="ECO:0000256" key="6">
    <source>
        <dbReference type="ARBA" id="ARBA00023069"/>
    </source>
</evidence>
<proteinExistence type="inferred from homology"/>
<dbReference type="Proteomes" id="UP001295684">
    <property type="component" value="Unassembled WGS sequence"/>
</dbReference>
<dbReference type="AlphaFoldDB" id="A0AAD1Y1M5"/>
<evidence type="ECO:0000256" key="2">
    <source>
        <dbReference type="ARBA" id="ARBA00006875"/>
    </source>
</evidence>
<evidence type="ECO:0000256" key="10">
    <source>
        <dbReference type="SAM" id="MobiDB-lite"/>
    </source>
</evidence>
<evidence type="ECO:0000256" key="8">
    <source>
        <dbReference type="ARBA" id="ARBA00023273"/>
    </source>
</evidence>
<accession>A0AAD1Y1M5</accession>
<dbReference type="EMBL" id="CAMPGE010025235">
    <property type="protein sequence ID" value="CAI2383013.1"/>
    <property type="molecule type" value="Genomic_DNA"/>
</dbReference>
<keyword evidence="12" id="KW-1185">Reference proteome</keyword>
<keyword evidence="6" id="KW-0969">Cilium</keyword>
<feature type="compositionally biased region" description="Polar residues" evidence="10">
    <location>
        <begin position="118"/>
        <end position="129"/>
    </location>
</feature>
<comment type="caution">
    <text evidence="11">The sequence shown here is derived from an EMBL/GenBank/DDBJ whole genome shotgun (WGS) entry which is preliminary data.</text>
</comment>